<reference evidence="1 2" key="1">
    <citation type="submission" date="2023-03" db="EMBL/GenBank/DDBJ databases">
        <title>Bacillus Genome Sequencing.</title>
        <authorList>
            <person name="Dunlap C."/>
        </authorList>
    </citation>
    <scope>NUCLEOTIDE SEQUENCE [LARGE SCALE GENOMIC DNA]</scope>
    <source>
        <strain evidence="1 2">BD-533</strain>
    </source>
</reference>
<evidence type="ECO:0000313" key="2">
    <source>
        <dbReference type="Proteomes" id="UP001338137"/>
    </source>
</evidence>
<dbReference type="EMBL" id="JARLKY010000008">
    <property type="protein sequence ID" value="MEC0226227.1"/>
    <property type="molecule type" value="Genomic_DNA"/>
</dbReference>
<protein>
    <submittedName>
        <fullName evidence="1">Uncharacterized protein</fullName>
    </submittedName>
</protein>
<dbReference type="RefSeq" id="WP_326070622.1">
    <property type="nucleotide sequence ID" value="NZ_JARLKY010000008.1"/>
</dbReference>
<evidence type="ECO:0000313" key="1">
    <source>
        <dbReference type="EMBL" id="MEC0226227.1"/>
    </source>
</evidence>
<proteinExistence type="predicted"/>
<organism evidence="1 2">
    <name type="scientific">Paenibacillus alba</name>
    <dbReference type="NCBI Taxonomy" id="1197127"/>
    <lineage>
        <taxon>Bacteria</taxon>
        <taxon>Bacillati</taxon>
        <taxon>Bacillota</taxon>
        <taxon>Bacilli</taxon>
        <taxon>Bacillales</taxon>
        <taxon>Paenibacillaceae</taxon>
        <taxon>Paenibacillus</taxon>
    </lineage>
</organism>
<accession>A0ABU6FYV5</accession>
<comment type="caution">
    <text evidence="1">The sequence shown here is derived from an EMBL/GenBank/DDBJ whole genome shotgun (WGS) entry which is preliminary data.</text>
</comment>
<keyword evidence="2" id="KW-1185">Reference proteome</keyword>
<dbReference type="Proteomes" id="UP001338137">
    <property type="component" value="Unassembled WGS sequence"/>
</dbReference>
<sequence length="185" mass="21901">MTHGIRFLQENPEINEVLEKLYLKRELDQWYIEKSKQPIVMPEDILNIQEIIEVKVQDRFNPSAYVYMKLQEHRGEGGFILLQEMQLTISKIVPVYQYLLYHRIKHDSLQGFLGLVGSADTFEFMEVEAKVNKIFQQSGFIKLSHEYDAYDTVYEWSHLENIDPVNRRLTLKDAVFVDILELCND</sequence>
<gene>
    <name evidence="1" type="ORF">P4I72_03745</name>
</gene>
<name>A0ABU6FYV5_9BACL</name>